<dbReference type="Pfam" id="PF13366">
    <property type="entry name" value="PDDEXK_3"/>
    <property type="match status" value="1"/>
</dbReference>
<dbReference type="EMBL" id="CP115396">
    <property type="protein sequence ID" value="WBO86639.1"/>
    <property type="molecule type" value="Genomic_DNA"/>
</dbReference>
<evidence type="ECO:0000313" key="1">
    <source>
        <dbReference type="EMBL" id="WBO86639.1"/>
    </source>
</evidence>
<accession>A0ABY7PUW0</accession>
<name>A0ABY7PUW0_9BACT</name>
<evidence type="ECO:0000313" key="2">
    <source>
        <dbReference type="Proteomes" id="UP001211872"/>
    </source>
</evidence>
<keyword evidence="2" id="KW-1185">Reference proteome</keyword>
<sequence>MLLDSRYNGITEKVIGAAMAVHRGLGPGFQEVIYQRALAFELRELSVGFVWEIEIPIFYKKQEIGSRRVDFLVEDMVLVELKALAEITTTHHAQIINYLNAYQLEIGLLINFGEPSLRFKRFIKGRSNPNF</sequence>
<dbReference type="Proteomes" id="UP001211872">
    <property type="component" value="Chromosome"/>
</dbReference>
<reference evidence="1 2" key="1">
    <citation type="journal article" date="2011" name="Int. J. Syst. Evol. Microbiol.">
        <title>Hymenobacter yonginensis sp. nov., isolated from a mesotrophic artificial lake.</title>
        <authorList>
            <person name="Joung Y."/>
            <person name="Cho S.H."/>
            <person name="Kim H."/>
            <person name="Kim S.B."/>
            <person name="Joh K."/>
        </authorList>
    </citation>
    <scope>NUCLEOTIDE SEQUENCE [LARGE SCALE GENOMIC DNA]</scope>
    <source>
        <strain evidence="1 2">KCTC 22745</strain>
    </source>
</reference>
<protein>
    <submittedName>
        <fullName evidence="1">GxxExxY protein</fullName>
    </submittedName>
</protein>
<dbReference type="RefSeq" id="WP_270129266.1">
    <property type="nucleotide sequence ID" value="NZ_CP115396.1"/>
</dbReference>
<gene>
    <name evidence="1" type="ORF">O9Z63_11365</name>
</gene>
<organism evidence="1 2">
    <name type="scientific">Hymenobacter yonginensis</name>
    <dbReference type="NCBI Taxonomy" id="748197"/>
    <lineage>
        <taxon>Bacteria</taxon>
        <taxon>Pseudomonadati</taxon>
        <taxon>Bacteroidota</taxon>
        <taxon>Cytophagia</taxon>
        <taxon>Cytophagales</taxon>
        <taxon>Hymenobacteraceae</taxon>
        <taxon>Hymenobacter</taxon>
    </lineage>
</organism>
<proteinExistence type="predicted"/>
<dbReference type="InterPro" id="IPR026350">
    <property type="entry name" value="GxxExxY"/>
</dbReference>
<dbReference type="NCBIfam" id="TIGR04256">
    <property type="entry name" value="GxxExxY"/>
    <property type="match status" value="1"/>
</dbReference>